<comment type="similarity">
    <text evidence="1">Belongs to the sulfatase family.</text>
</comment>
<dbReference type="InterPro" id="IPR017850">
    <property type="entry name" value="Alkaline_phosphatase_core_sf"/>
</dbReference>
<accession>A0A1H7QWT5</accession>
<evidence type="ECO:0000256" key="2">
    <source>
        <dbReference type="ARBA" id="ARBA00022723"/>
    </source>
</evidence>
<dbReference type="GO" id="GO:0046872">
    <property type="term" value="F:metal ion binding"/>
    <property type="evidence" value="ECO:0007669"/>
    <property type="project" value="UniProtKB-KW"/>
</dbReference>
<dbReference type="InterPro" id="IPR013320">
    <property type="entry name" value="ConA-like_dom_sf"/>
</dbReference>
<dbReference type="RefSeq" id="WP_042445593.1">
    <property type="nucleotide sequence ID" value="NZ_BBPN01000009.1"/>
</dbReference>
<dbReference type="PANTHER" id="PTHR42693">
    <property type="entry name" value="ARYLSULFATASE FAMILY MEMBER"/>
    <property type="match status" value="1"/>
</dbReference>
<evidence type="ECO:0000256" key="3">
    <source>
        <dbReference type="ARBA" id="ARBA00022801"/>
    </source>
</evidence>
<evidence type="ECO:0000313" key="7">
    <source>
        <dbReference type="Proteomes" id="UP000183015"/>
    </source>
</evidence>
<keyword evidence="4" id="KW-0106">Calcium</keyword>
<dbReference type="PROSITE" id="PS00523">
    <property type="entry name" value="SULFATASE_1"/>
    <property type="match status" value="1"/>
</dbReference>
<dbReference type="CDD" id="cd16025">
    <property type="entry name" value="PAS_like"/>
    <property type="match status" value="1"/>
</dbReference>
<dbReference type="InterPro" id="IPR050738">
    <property type="entry name" value="Sulfatase"/>
</dbReference>
<dbReference type="SUPFAM" id="SSF53649">
    <property type="entry name" value="Alkaline phosphatase-like"/>
    <property type="match status" value="1"/>
</dbReference>
<dbReference type="Proteomes" id="UP000183015">
    <property type="component" value="Unassembled WGS sequence"/>
</dbReference>
<keyword evidence="7" id="KW-1185">Reference proteome</keyword>
<feature type="domain" description="Sulfatase N-terminal" evidence="5">
    <location>
        <begin position="29"/>
        <end position="441"/>
    </location>
</feature>
<evidence type="ECO:0000259" key="5">
    <source>
        <dbReference type="Pfam" id="PF00884"/>
    </source>
</evidence>
<sequence>MPVPSSAPRDLTAAVRSYPSDPRARADAPDVVVIVLDDLGFAQTGAFGSDIATPHIDSLAADGLRFNRFHVTAMCSPTRASLLTGRNHHAVGMGFLVDLPLAFPGYNARIPASAATLPRILRDAGYSTLAVGKWHLTPRWERSAAGPFTRWPLGYGFERFYGFLQGDANHWAPQLVRDNHYTEPPRGPEEGYHLSEDLVDTARRMILDQTQAAPGKPFFLYLPFGAMHSPHHVAHEWVEPYRGRFDQGWERWREQVFARQLGSGVVPQGTALSPRPPWIPDWETLPADERRLFARMQEVYAGFLTHTDAQIGRLLDFLRGIGRLDNTLVLFLSDNGASAEGGQLGTTNEHRFSSRMEDTTERNLAHLDQWGGPETYPHYAWGWAWAGNTPLRLWKRYTWLGGTRAPLIAHWPRGIAARGEIRDQLTHVSDLMPTILDACGVAVPGVVDGVPQHPLDGRSLLPAFADAGAPHTHATQYFEMLGSRSIIHDGWKATTDHVSQGVQDEERLLLGSRDFATDQWSLFRLDEDFAEARDVSEEHPEIVAELEQRWFDEADRNQVLPLDDTLQNRVAAMLMPPYGIPGRVVYRPGGGPVHDESLPLLFGGFTLSVDVTVPQRGADGVLCALGDHNGGFVLHLSGGRPAFACSRAGDVDRVAAPDPLPPGRTTVAVRYDAKALTFTLLRDGRPIAQTPLGGDFPVAFQHGGTGLCVGRDRGLPVEDSYRPPHPFTGEIHQLVIDTLPAPAPTLADEVRTALHSD</sequence>
<evidence type="ECO:0000256" key="4">
    <source>
        <dbReference type="ARBA" id="ARBA00022837"/>
    </source>
</evidence>
<dbReference type="EMBL" id="FOAZ01000009">
    <property type="protein sequence ID" value="SEL52460.1"/>
    <property type="molecule type" value="Genomic_DNA"/>
</dbReference>
<dbReference type="GO" id="GO:0016787">
    <property type="term" value="F:hydrolase activity"/>
    <property type="evidence" value="ECO:0007669"/>
    <property type="project" value="UniProtKB-KW"/>
</dbReference>
<dbReference type="eggNOG" id="COG3119">
    <property type="taxonomic scope" value="Bacteria"/>
</dbReference>
<gene>
    <name evidence="6" type="ORF">SAMN05414137_109262</name>
</gene>
<dbReference type="Gene3D" id="3.40.720.10">
    <property type="entry name" value="Alkaline Phosphatase, subunit A"/>
    <property type="match status" value="1"/>
</dbReference>
<keyword evidence="2" id="KW-0479">Metal-binding</keyword>
<organism evidence="6 7">
    <name type="scientific">Streptacidiphilus jiangxiensis</name>
    <dbReference type="NCBI Taxonomy" id="235985"/>
    <lineage>
        <taxon>Bacteria</taxon>
        <taxon>Bacillati</taxon>
        <taxon>Actinomycetota</taxon>
        <taxon>Actinomycetes</taxon>
        <taxon>Kitasatosporales</taxon>
        <taxon>Streptomycetaceae</taxon>
        <taxon>Streptacidiphilus</taxon>
    </lineage>
</organism>
<dbReference type="STRING" id="235985.SAMN05414137_109262"/>
<proteinExistence type="inferred from homology"/>
<dbReference type="OrthoDB" id="9777306at2"/>
<evidence type="ECO:0000313" key="6">
    <source>
        <dbReference type="EMBL" id="SEL52460.1"/>
    </source>
</evidence>
<reference evidence="7" key="1">
    <citation type="submission" date="2016-10" db="EMBL/GenBank/DDBJ databases">
        <authorList>
            <person name="Varghese N."/>
        </authorList>
    </citation>
    <scope>NUCLEOTIDE SEQUENCE [LARGE SCALE GENOMIC DNA]</scope>
    <source>
        <strain evidence="7">DSM 45096 / BCRC 16803 / CGMCC 4.1857 / CIP 109030 / JCM 12277 / KCTC 19219 / NBRC 100920 / 33214</strain>
    </source>
</reference>
<name>A0A1H7QWT5_STRJI</name>
<dbReference type="SUPFAM" id="SSF49899">
    <property type="entry name" value="Concanavalin A-like lectins/glucanases"/>
    <property type="match status" value="1"/>
</dbReference>
<dbReference type="InterPro" id="IPR024607">
    <property type="entry name" value="Sulfatase_CS"/>
</dbReference>
<dbReference type="AlphaFoldDB" id="A0A1H7QWT5"/>
<dbReference type="PROSITE" id="PS00149">
    <property type="entry name" value="SULFATASE_2"/>
    <property type="match status" value="1"/>
</dbReference>
<evidence type="ECO:0000256" key="1">
    <source>
        <dbReference type="ARBA" id="ARBA00008779"/>
    </source>
</evidence>
<dbReference type="PANTHER" id="PTHR42693:SF43">
    <property type="entry name" value="BLL2667 PROTEIN"/>
    <property type="match status" value="1"/>
</dbReference>
<keyword evidence="3" id="KW-0378">Hydrolase</keyword>
<dbReference type="Pfam" id="PF00884">
    <property type="entry name" value="Sulfatase"/>
    <property type="match status" value="1"/>
</dbReference>
<dbReference type="InterPro" id="IPR000917">
    <property type="entry name" value="Sulfatase_N"/>
</dbReference>
<protein>
    <submittedName>
        <fullName evidence="6">Arylsulfatase</fullName>
    </submittedName>
</protein>
<dbReference type="Gene3D" id="3.30.1120.10">
    <property type="match status" value="1"/>
</dbReference>